<protein>
    <submittedName>
        <fullName evidence="1">Uncharacterized protein</fullName>
    </submittedName>
</protein>
<gene>
    <name evidence="1" type="ORF">I551_8612</name>
</gene>
<name>A0ABN0RAD5_MYCUL</name>
<evidence type="ECO:0000313" key="1">
    <source>
        <dbReference type="EMBL" id="EUA94118.1"/>
    </source>
</evidence>
<proteinExistence type="predicted"/>
<dbReference type="EMBL" id="JAOL01000016">
    <property type="protein sequence ID" value="EUA94118.1"/>
    <property type="molecule type" value="Genomic_DNA"/>
</dbReference>
<comment type="caution">
    <text evidence="1">The sequence shown here is derived from an EMBL/GenBank/DDBJ whole genome shotgun (WGS) entry which is preliminary data.</text>
</comment>
<keyword evidence="2" id="KW-1185">Reference proteome</keyword>
<sequence length="49" mass="5154">MVGVDAGQEGHRFERGRLSVRWRGHLLAAGYSTTGSIDDVVASLLAALG</sequence>
<dbReference type="Proteomes" id="UP000020681">
    <property type="component" value="Unassembled WGS sequence"/>
</dbReference>
<organism evidence="1 2">
    <name type="scientific">Mycobacterium ulcerans str. Harvey</name>
    <dbReference type="NCBI Taxonomy" id="1299332"/>
    <lineage>
        <taxon>Bacteria</taxon>
        <taxon>Bacillati</taxon>
        <taxon>Actinomycetota</taxon>
        <taxon>Actinomycetes</taxon>
        <taxon>Mycobacteriales</taxon>
        <taxon>Mycobacteriaceae</taxon>
        <taxon>Mycobacterium</taxon>
        <taxon>Mycobacterium ulcerans group</taxon>
    </lineage>
</organism>
<accession>A0ABN0RAD5</accession>
<evidence type="ECO:0000313" key="2">
    <source>
        <dbReference type="Proteomes" id="UP000020681"/>
    </source>
</evidence>
<reference evidence="1 2" key="1">
    <citation type="submission" date="2014-01" db="EMBL/GenBank/DDBJ databases">
        <authorList>
            <person name="Dobos K."/>
            <person name="Lenaerts A."/>
            <person name="Ordway D."/>
            <person name="DeGroote M.A."/>
            <person name="Parker T."/>
            <person name="Sizemore C."/>
            <person name="Tallon L.J."/>
            <person name="Sadzewicz L.K."/>
            <person name="Sengamalay N."/>
            <person name="Fraser C.M."/>
            <person name="Hine E."/>
            <person name="Shefchek K.A."/>
            <person name="Das S.P."/>
            <person name="Tettelin H."/>
        </authorList>
    </citation>
    <scope>NUCLEOTIDE SEQUENCE [LARGE SCALE GENOMIC DNA]</scope>
    <source>
        <strain evidence="1 2">Harvey</strain>
    </source>
</reference>